<dbReference type="AlphaFoldDB" id="A0A9W9K034"/>
<dbReference type="OrthoDB" id="5578001at2759"/>
<sequence length="384" mass="42208">MVELITPPDPRDLLPPLLACLPTAFVSPRPPPALLPLLSPILRQRVQILSEVSTSPNEKWIQLLCWSTDTAERLQNVVGNTTFEPHPVSGEIELADDIPVSYKRIDDETLRAQFLLPEYNLAVLYLWCPDDEQGGGRGWRVAELLPRESPAADEHTWSSSIGEANIQAREKLFSNTLDVPDHRQAPNQQASQEAEDEDDDADYWAQYDATPGRTPGPKTPAPAGNSSNFQAPGPSEDSYFSQYGDVQPAMDSHDPEEQEDEVGPTSLNGDMLANLLRRQVNGPGNDERPRTNGYAAEDVPNNHGRSLSHPRPASGSISSTHSDTVARLEQEAASQSTYEVGVKQHIGTSIKSLFRLAKATGVSRAEFQSMVQTELELLNITDDD</sequence>
<protein>
    <submittedName>
        <fullName evidence="2">Uncharacterized protein</fullName>
    </submittedName>
</protein>
<organism evidence="2 3">
    <name type="scientific">Penicillium angulare</name>
    <dbReference type="NCBI Taxonomy" id="116970"/>
    <lineage>
        <taxon>Eukaryota</taxon>
        <taxon>Fungi</taxon>
        <taxon>Dikarya</taxon>
        <taxon>Ascomycota</taxon>
        <taxon>Pezizomycotina</taxon>
        <taxon>Eurotiomycetes</taxon>
        <taxon>Eurotiomycetidae</taxon>
        <taxon>Eurotiales</taxon>
        <taxon>Aspergillaceae</taxon>
        <taxon>Penicillium</taxon>
    </lineage>
</organism>
<name>A0A9W9K034_9EURO</name>
<dbReference type="EMBL" id="JAPQKH010000007">
    <property type="protein sequence ID" value="KAJ5088214.1"/>
    <property type="molecule type" value="Genomic_DNA"/>
</dbReference>
<reference evidence="2" key="1">
    <citation type="submission" date="2022-11" db="EMBL/GenBank/DDBJ databases">
        <authorList>
            <person name="Petersen C."/>
        </authorList>
    </citation>
    <scope>NUCLEOTIDE SEQUENCE</scope>
    <source>
        <strain evidence="2">IBT 30069</strain>
    </source>
</reference>
<evidence type="ECO:0000313" key="3">
    <source>
        <dbReference type="Proteomes" id="UP001149165"/>
    </source>
</evidence>
<dbReference type="Proteomes" id="UP001149165">
    <property type="component" value="Unassembled WGS sequence"/>
</dbReference>
<proteinExistence type="predicted"/>
<keyword evidence="3" id="KW-1185">Reference proteome</keyword>
<feature type="compositionally biased region" description="Acidic residues" evidence="1">
    <location>
        <begin position="193"/>
        <end position="202"/>
    </location>
</feature>
<reference evidence="2" key="2">
    <citation type="journal article" date="2023" name="IMA Fungus">
        <title>Comparative genomic study of the Penicillium genus elucidates a diverse pangenome and 15 lateral gene transfer events.</title>
        <authorList>
            <person name="Petersen C."/>
            <person name="Sorensen T."/>
            <person name="Nielsen M.R."/>
            <person name="Sondergaard T.E."/>
            <person name="Sorensen J.L."/>
            <person name="Fitzpatrick D.A."/>
            <person name="Frisvad J.C."/>
            <person name="Nielsen K.L."/>
        </authorList>
    </citation>
    <scope>NUCLEOTIDE SEQUENCE</scope>
    <source>
        <strain evidence="2">IBT 30069</strain>
    </source>
</reference>
<accession>A0A9W9K034</accession>
<evidence type="ECO:0000313" key="2">
    <source>
        <dbReference type="EMBL" id="KAJ5088214.1"/>
    </source>
</evidence>
<feature type="region of interest" description="Disordered" evidence="1">
    <location>
        <begin position="179"/>
        <end position="335"/>
    </location>
</feature>
<comment type="caution">
    <text evidence="2">The sequence shown here is derived from an EMBL/GenBank/DDBJ whole genome shotgun (WGS) entry which is preliminary data.</text>
</comment>
<evidence type="ECO:0000256" key="1">
    <source>
        <dbReference type="SAM" id="MobiDB-lite"/>
    </source>
</evidence>
<gene>
    <name evidence="2" type="ORF">N7456_011830</name>
</gene>